<protein>
    <submittedName>
        <fullName evidence="12">Sialic acid-binding Ig-like lectin 8</fullName>
    </submittedName>
</protein>
<dbReference type="InterPro" id="IPR003599">
    <property type="entry name" value="Ig_sub"/>
</dbReference>
<dbReference type="GO" id="GO:0033691">
    <property type="term" value="F:sialic acid binding"/>
    <property type="evidence" value="ECO:0007669"/>
    <property type="project" value="TreeGrafter"/>
</dbReference>
<dbReference type="PANTHER" id="PTHR12035:SF125">
    <property type="entry name" value="SIALIC ACID-BINDING IG-LIKE LECTIN 5"/>
    <property type="match status" value="1"/>
</dbReference>
<dbReference type="Pfam" id="PF13927">
    <property type="entry name" value="Ig_3"/>
    <property type="match status" value="1"/>
</dbReference>
<reference evidence="12" key="1">
    <citation type="submission" date="2022-03" db="EMBL/GenBank/DDBJ databases">
        <authorList>
            <person name="Alioto T."/>
            <person name="Alioto T."/>
            <person name="Gomez Garrido J."/>
        </authorList>
    </citation>
    <scope>NUCLEOTIDE SEQUENCE</scope>
</reference>
<evidence type="ECO:0000256" key="1">
    <source>
        <dbReference type="ARBA" id="ARBA00004479"/>
    </source>
</evidence>
<comment type="similarity">
    <text evidence="8">Belongs to the immunoglobulin superfamily. SIGLEC (sialic acid binding Ig-like lectin) family.</text>
</comment>
<dbReference type="InterPro" id="IPR013783">
    <property type="entry name" value="Ig-like_fold"/>
</dbReference>
<gene>
    <name evidence="12" type="ORF">PECUL_23A024983</name>
</gene>
<evidence type="ECO:0000256" key="3">
    <source>
        <dbReference type="ARBA" id="ARBA00022734"/>
    </source>
</evidence>
<feature type="transmembrane region" description="Helical" evidence="9">
    <location>
        <begin position="551"/>
        <end position="574"/>
    </location>
</feature>
<evidence type="ECO:0000313" key="13">
    <source>
        <dbReference type="Proteomes" id="UP001295444"/>
    </source>
</evidence>
<sequence length="667" mass="74687">MLVRRYCFLHHCPTAGVLLWFLLSAQFTGNKSEANSKYSIYATKSVTAQIGLCVHITCSFIIERELTRNAKGFWYKGYYRYGSLVASKTGSVHDPGRRFLLTGDVSKGDCSFSISDVEYSDWSSYQFRVEDEDIKFTYFDIQPLVRVAGKTDKTAITHSENLLVDKEVTLTCTGLGRCSETNYSMKWDGIKNLQSVSFNEKQVINENGSTTYYSNITFIPTKENDKSILSCSLIYETKMVSITGVISLDVQYPPYMNISITGRFKPDAKENTSIVLREGESVVLECKVASNPTSSINWWIGSNKHESSVGAQTQSYRLQNISPKDAAIYLCLAQNNHGSTSKFFNVIVQYPPRTPNISCSSGCSVNAKSIVYAEEGSSFKLFCSAESLPAANLFWIKDRQNTMQTSSNGPLTVNKVSFRDEGTYTCTANNSWGNSSSNITVMMTYRPKSVGDKSSCSMRESLVKCTCVIQSFPLTNITWKINMKYYITNISNDSLHIVTVKQSHSISTSNLTLKLTDGKKPLIECMTYNDIGDLVLRLLDNSGDNSFQSSIPGVITGVVIIVLCLVTAALIFTYSRKRKLSEKNGNMKTSIVSNSEAIYCNTNHNPKIVPEEQLEDQDTKTEDDSIYMNCDKEPQYVTLDFSNLQPRIVPEEEEVEYSEVKCTQKHN</sequence>
<proteinExistence type="inferred from homology"/>
<dbReference type="InterPro" id="IPR036179">
    <property type="entry name" value="Ig-like_dom_sf"/>
</dbReference>
<feature type="domain" description="Ig-like" evidence="11">
    <location>
        <begin position="355"/>
        <end position="444"/>
    </location>
</feature>
<feature type="chain" id="PRO_5042031318" evidence="10">
    <location>
        <begin position="26"/>
        <end position="667"/>
    </location>
</feature>
<comment type="subcellular location">
    <subcellularLocation>
        <location evidence="1">Membrane</location>
        <topology evidence="1">Single-pass type I membrane protein</topology>
    </subcellularLocation>
</comment>
<accession>A0AAD1T862</accession>
<dbReference type="Proteomes" id="UP001295444">
    <property type="component" value="Chromosome 10"/>
</dbReference>
<keyword evidence="6 9" id="KW-0472">Membrane</keyword>
<evidence type="ECO:0000256" key="5">
    <source>
        <dbReference type="ARBA" id="ARBA00022989"/>
    </source>
</evidence>
<dbReference type="InterPro" id="IPR007110">
    <property type="entry name" value="Ig-like_dom"/>
</dbReference>
<keyword evidence="3" id="KW-0430">Lectin</keyword>
<organism evidence="12 13">
    <name type="scientific">Pelobates cultripes</name>
    <name type="common">Western spadefoot toad</name>
    <dbReference type="NCBI Taxonomy" id="61616"/>
    <lineage>
        <taxon>Eukaryota</taxon>
        <taxon>Metazoa</taxon>
        <taxon>Chordata</taxon>
        <taxon>Craniata</taxon>
        <taxon>Vertebrata</taxon>
        <taxon>Euteleostomi</taxon>
        <taxon>Amphibia</taxon>
        <taxon>Batrachia</taxon>
        <taxon>Anura</taxon>
        <taxon>Pelobatoidea</taxon>
        <taxon>Pelobatidae</taxon>
        <taxon>Pelobates</taxon>
    </lineage>
</organism>
<dbReference type="EMBL" id="OW240921">
    <property type="protein sequence ID" value="CAH2318687.1"/>
    <property type="molecule type" value="Genomic_DNA"/>
</dbReference>
<evidence type="ECO:0000313" key="12">
    <source>
        <dbReference type="EMBL" id="CAH2318687.1"/>
    </source>
</evidence>
<feature type="domain" description="Ig-like" evidence="11">
    <location>
        <begin position="143"/>
        <end position="241"/>
    </location>
</feature>
<keyword evidence="5 9" id="KW-1133">Transmembrane helix</keyword>
<dbReference type="SUPFAM" id="SSF48726">
    <property type="entry name" value="Immunoglobulin"/>
    <property type="match status" value="4"/>
</dbReference>
<dbReference type="InterPro" id="IPR051036">
    <property type="entry name" value="SIGLEC"/>
</dbReference>
<name>A0AAD1T862_PELCU</name>
<dbReference type="AlphaFoldDB" id="A0AAD1T862"/>
<evidence type="ECO:0000259" key="11">
    <source>
        <dbReference type="PROSITE" id="PS50835"/>
    </source>
</evidence>
<dbReference type="GO" id="GO:0030246">
    <property type="term" value="F:carbohydrate binding"/>
    <property type="evidence" value="ECO:0007669"/>
    <property type="project" value="UniProtKB-KW"/>
</dbReference>
<evidence type="ECO:0000256" key="4">
    <source>
        <dbReference type="ARBA" id="ARBA00022889"/>
    </source>
</evidence>
<keyword evidence="4" id="KW-0130">Cell adhesion</keyword>
<dbReference type="InterPro" id="IPR013151">
    <property type="entry name" value="Immunoglobulin_dom"/>
</dbReference>
<keyword evidence="2 9" id="KW-0812">Transmembrane</keyword>
<dbReference type="SMART" id="SM00409">
    <property type="entry name" value="IG"/>
    <property type="match status" value="4"/>
</dbReference>
<dbReference type="InterPro" id="IPR003598">
    <property type="entry name" value="Ig_sub2"/>
</dbReference>
<keyword evidence="10" id="KW-0732">Signal</keyword>
<dbReference type="SMART" id="SM00408">
    <property type="entry name" value="IGc2"/>
    <property type="match status" value="2"/>
</dbReference>
<keyword evidence="7" id="KW-0393">Immunoglobulin domain</keyword>
<dbReference type="PANTHER" id="PTHR12035">
    <property type="entry name" value="SIALIC ACID BINDING IMMUNOGLOBULIN-LIKE LECTIN"/>
    <property type="match status" value="1"/>
</dbReference>
<dbReference type="GO" id="GO:0007155">
    <property type="term" value="P:cell adhesion"/>
    <property type="evidence" value="ECO:0007669"/>
    <property type="project" value="UniProtKB-KW"/>
</dbReference>
<dbReference type="Gene3D" id="2.60.40.10">
    <property type="entry name" value="Immunoglobulins"/>
    <property type="match status" value="4"/>
</dbReference>
<feature type="signal peptide" evidence="10">
    <location>
        <begin position="1"/>
        <end position="25"/>
    </location>
</feature>
<dbReference type="Pfam" id="PF00047">
    <property type="entry name" value="ig"/>
    <property type="match status" value="1"/>
</dbReference>
<evidence type="ECO:0000256" key="9">
    <source>
        <dbReference type="SAM" id="Phobius"/>
    </source>
</evidence>
<evidence type="ECO:0000256" key="2">
    <source>
        <dbReference type="ARBA" id="ARBA00022692"/>
    </source>
</evidence>
<dbReference type="PROSITE" id="PS50835">
    <property type="entry name" value="IG_LIKE"/>
    <property type="match status" value="3"/>
</dbReference>
<evidence type="ECO:0000256" key="8">
    <source>
        <dbReference type="ARBA" id="ARBA00038361"/>
    </source>
</evidence>
<keyword evidence="13" id="KW-1185">Reference proteome</keyword>
<evidence type="ECO:0000256" key="10">
    <source>
        <dbReference type="SAM" id="SignalP"/>
    </source>
</evidence>
<dbReference type="GO" id="GO:0005886">
    <property type="term" value="C:plasma membrane"/>
    <property type="evidence" value="ECO:0007669"/>
    <property type="project" value="TreeGrafter"/>
</dbReference>
<feature type="domain" description="Ig-like" evidence="11">
    <location>
        <begin position="254"/>
        <end position="347"/>
    </location>
</feature>
<evidence type="ECO:0000256" key="6">
    <source>
        <dbReference type="ARBA" id="ARBA00023136"/>
    </source>
</evidence>
<evidence type="ECO:0000256" key="7">
    <source>
        <dbReference type="ARBA" id="ARBA00023319"/>
    </source>
</evidence>